<evidence type="ECO:0000259" key="1">
    <source>
        <dbReference type="Pfam" id="PF14523"/>
    </source>
</evidence>
<dbReference type="Proteomes" id="UP001418222">
    <property type="component" value="Unassembled WGS sequence"/>
</dbReference>
<dbReference type="AlphaFoldDB" id="A0AAP0BLS5"/>
<comment type="caution">
    <text evidence="2">The sequence shown here is derived from an EMBL/GenBank/DDBJ whole genome shotgun (WGS) entry which is preliminary data.</text>
</comment>
<sequence>MESIYFIRAAEGEMSFQDLESGSLTDGRKSLISGCQNTTPAVASGVLQINPAVATFQRFVNSLGTPKNTPELRQKLLRALAFGGRVATVIKTDKSVEVE</sequence>
<protein>
    <submittedName>
        <fullName evidence="2">Syntaxin-22</fullName>
    </submittedName>
</protein>
<dbReference type="Pfam" id="PF14523">
    <property type="entry name" value="Syntaxin_2"/>
    <property type="match status" value="1"/>
</dbReference>
<reference evidence="2 3" key="1">
    <citation type="journal article" date="2022" name="Nat. Plants">
        <title>Genomes of leafy and leafless Platanthera orchids illuminate the evolution of mycoheterotrophy.</title>
        <authorList>
            <person name="Li M.H."/>
            <person name="Liu K.W."/>
            <person name="Li Z."/>
            <person name="Lu H.C."/>
            <person name="Ye Q.L."/>
            <person name="Zhang D."/>
            <person name="Wang J.Y."/>
            <person name="Li Y.F."/>
            <person name="Zhong Z.M."/>
            <person name="Liu X."/>
            <person name="Yu X."/>
            <person name="Liu D.K."/>
            <person name="Tu X.D."/>
            <person name="Liu B."/>
            <person name="Hao Y."/>
            <person name="Liao X.Y."/>
            <person name="Jiang Y.T."/>
            <person name="Sun W.H."/>
            <person name="Chen J."/>
            <person name="Chen Y.Q."/>
            <person name="Ai Y."/>
            <person name="Zhai J.W."/>
            <person name="Wu S.S."/>
            <person name="Zhou Z."/>
            <person name="Hsiao Y.Y."/>
            <person name="Wu W.L."/>
            <person name="Chen Y.Y."/>
            <person name="Lin Y.F."/>
            <person name="Hsu J.L."/>
            <person name="Li C.Y."/>
            <person name="Wang Z.W."/>
            <person name="Zhao X."/>
            <person name="Zhong W.Y."/>
            <person name="Ma X.K."/>
            <person name="Ma L."/>
            <person name="Huang J."/>
            <person name="Chen G.Z."/>
            <person name="Huang M.Z."/>
            <person name="Huang L."/>
            <person name="Peng D.H."/>
            <person name="Luo Y.B."/>
            <person name="Zou S.Q."/>
            <person name="Chen S.P."/>
            <person name="Lan S."/>
            <person name="Tsai W.C."/>
            <person name="Van de Peer Y."/>
            <person name="Liu Z.J."/>
        </authorList>
    </citation>
    <scope>NUCLEOTIDE SEQUENCE [LARGE SCALE GENOMIC DNA]</scope>
    <source>
        <strain evidence="2">Lor287</strain>
    </source>
</reference>
<dbReference type="GO" id="GO:0016020">
    <property type="term" value="C:membrane"/>
    <property type="evidence" value="ECO:0007669"/>
    <property type="project" value="InterPro"/>
</dbReference>
<dbReference type="Gene3D" id="1.20.58.70">
    <property type="match status" value="1"/>
</dbReference>
<keyword evidence="3" id="KW-1185">Reference proteome</keyword>
<feature type="domain" description="Syntaxin N-terminal" evidence="1">
    <location>
        <begin position="41"/>
        <end position="76"/>
    </location>
</feature>
<evidence type="ECO:0000313" key="3">
    <source>
        <dbReference type="Proteomes" id="UP001418222"/>
    </source>
</evidence>
<proteinExistence type="predicted"/>
<accession>A0AAP0BLS5</accession>
<organism evidence="2 3">
    <name type="scientific">Platanthera zijinensis</name>
    <dbReference type="NCBI Taxonomy" id="2320716"/>
    <lineage>
        <taxon>Eukaryota</taxon>
        <taxon>Viridiplantae</taxon>
        <taxon>Streptophyta</taxon>
        <taxon>Embryophyta</taxon>
        <taxon>Tracheophyta</taxon>
        <taxon>Spermatophyta</taxon>
        <taxon>Magnoliopsida</taxon>
        <taxon>Liliopsida</taxon>
        <taxon>Asparagales</taxon>
        <taxon>Orchidaceae</taxon>
        <taxon>Orchidoideae</taxon>
        <taxon>Orchideae</taxon>
        <taxon>Orchidinae</taxon>
        <taxon>Platanthera</taxon>
    </lineage>
</organism>
<gene>
    <name evidence="2" type="primary">SYP22</name>
    <name evidence="2" type="ORF">KSP39_PZI008249</name>
</gene>
<dbReference type="EMBL" id="JBBWWQ010000006">
    <property type="protein sequence ID" value="KAK8944300.1"/>
    <property type="molecule type" value="Genomic_DNA"/>
</dbReference>
<name>A0AAP0BLS5_9ASPA</name>
<evidence type="ECO:0000313" key="2">
    <source>
        <dbReference type="EMBL" id="KAK8944300.1"/>
    </source>
</evidence>
<dbReference type="InterPro" id="IPR006011">
    <property type="entry name" value="Syntaxin_N"/>
</dbReference>